<protein>
    <submittedName>
        <fullName evidence="1">Phage protein Gp10</fullName>
    </submittedName>
</protein>
<evidence type="ECO:0000313" key="2">
    <source>
        <dbReference type="Proteomes" id="UP000006690"/>
    </source>
</evidence>
<proteinExistence type="predicted"/>
<dbReference type="HOGENOM" id="CLU_136198_0_0_6"/>
<dbReference type="EMBL" id="AP012032">
    <property type="protein sequence ID" value="BAK10844.1"/>
    <property type="molecule type" value="Genomic_DNA"/>
</dbReference>
<dbReference type="eggNOG" id="ENOG5032VNN">
    <property type="taxonomic scope" value="Bacteria"/>
</dbReference>
<accession>A0A0H3KU96</accession>
<dbReference type="AlphaFoldDB" id="A0A0H3KU96"/>
<name>A0A0H3KU96_PANAA</name>
<gene>
    <name evidence="1" type="ordered locus">PAJ_0764</name>
</gene>
<sequence>MRFIPSGLLIAAGVIVPSSLLKGMCVMIESGIYKALQSLSELQVYPLLIPDTEQEGITYQRISDPEIENGLVRTSLVAGRFQISFVKVSDYTGLLALDNQLWQMWKGIRHGDIGGYPVQYVERGSLQQDKSTLPNNAVQYRLSRDFIIYFSEV</sequence>
<dbReference type="Proteomes" id="UP000006690">
    <property type="component" value="Chromosome"/>
</dbReference>
<organism evidence="1 2">
    <name type="scientific">Pantoea ananatis (strain AJ13355)</name>
    <dbReference type="NCBI Taxonomy" id="932677"/>
    <lineage>
        <taxon>Bacteria</taxon>
        <taxon>Pseudomonadati</taxon>
        <taxon>Pseudomonadota</taxon>
        <taxon>Gammaproteobacteria</taxon>
        <taxon>Enterobacterales</taxon>
        <taxon>Erwiniaceae</taxon>
        <taxon>Pantoea</taxon>
    </lineage>
</organism>
<dbReference type="PATRIC" id="fig|932677.3.peg.864"/>
<dbReference type="KEGG" id="paj:PAJ_0764"/>
<evidence type="ECO:0000313" key="1">
    <source>
        <dbReference type="EMBL" id="BAK10844.1"/>
    </source>
</evidence>
<reference evidence="2" key="1">
    <citation type="journal article" date="2012" name="Appl. Microbiol. Biotechnol.">
        <title>The complete genome sequence of Pantoea ananatis AJ13355, an organism with great biotechnological potential.</title>
        <authorList>
            <person name="Hara Y."/>
            <person name="Kadotani N."/>
            <person name="Izui H."/>
            <person name="Katashkina J.I."/>
            <person name="Kuvaeva T.M."/>
            <person name="Andreeva I.G."/>
            <person name="Golubeva L.I."/>
            <person name="Malko D.B."/>
            <person name="Makeev V.J."/>
            <person name="Mashko S.V."/>
            <person name="Kozlov Y.I."/>
        </authorList>
    </citation>
    <scope>NUCLEOTIDE SEQUENCE [LARGE SCALE GENOMIC DNA]</scope>
    <source>
        <strain evidence="2">AJ13355</strain>
    </source>
</reference>